<comment type="function">
    <text evidence="5">This protein binds to 23S rRNA in the presence of protein L20.</text>
</comment>
<feature type="non-terminal residue" evidence="6">
    <location>
        <position position="91"/>
    </location>
</feature>
<comment type="caution">
    <text evidence="6">The sequence shown here is derived from an EMBL/GenBank/DDBJ whole genome shotgun (WGS) entry which is preliminary data.</text>
</comment>
<dbReference type="GO" id="GO:0005737">
    <property type="term" value="C:cytoplasm"/>
    <property type="evidence" value="ECO:0007669"/>
    <property type="project" value="UniProtKB-ARBA"/>
</dbReference>
<dbReference type="GO" id="GO:0005840">
    <property type="term" value="C:ribosome"/>
    <property type="evidence" value="ECO:0007669"/>
    <property type="project" value="UniProtKB-KW"/>
</dbReference>
<dbReference type="InterPro" id="IPR036164">
    <property type="entry name" value="bL21-like_sf"/>
</dbReference>
<dbReference type="GO" id="GO:1990904">
    <property type="term" value="C:ribonucleoprotein complex"/>
    <property type="evidence" value="ECO:0007669"/>
    <property type="project" value="UniProtKB-KW"/>
</dbReference>
<comment type="similarity">
    <text evidence="1 5">Belongs to the bacterial ribosomal protein bL21 family.</text>
</comment>
<dbReference type="GO" id="GO:0006412">
    <property type="term" value="P:translation"/>
    <property type="evidence" value="ECO:0007669"/>
    <property type="project" value="InterPro"/>
</dbReference>
<dbReference type="InterPro" id="IPR028909">
    <property type="entry name" value="bL21-like"/>
</dbReference>
<proteinExistence type="inferred from homology"/>
<keyword evidence="2 5" id="KW-0689">Ribosomal protein</keyword>
<dbReference type="EMBL" id="LCDO01000037">
    <property type="protein sequence ID" value="KKS54257.1"/>
    <property type="molecule type" value="Genomic_DNA"/>
</dbReference>
<keyword evidence="5" id="KW-0699">rRNA-binding</keyword>
<reference evidence="6 7" key="1">
    <citation type="journal article" date="2015" name="Nature">
        <title>rRNA introns, odd ribosomes, and small enigmatic genomes across a large radiation of phyla.</title>
        <authorList>
            <person name="Brown C.T."/>
            <person name="Hug L.A."/>
            <person name="Thomas B.C."/>
            <person name="Sharon I."/>
            <person name="Castelle C.J."/>
            <person name="Singh A."/>
            <person name="Wilkins M.J."/>
            <person name="Williams K.H."/>
            <person name="Banfield J.F."/>
        </authorList>
    </citation>
    <scope>NUCLEOTIDE SEQUENCE [LARGE SCALE GENOMIC DNA]</scope>
</reference>
<evidence type="ECO:0000256" key="2">
    <source>
        <dbReference type="ARBA" id="ARBA00022980"/>
    </source>
</evidence>
<evidence type="ECO:0000256" key="5">
    <source>
        <dbReference type="RuleBase" id="RU000562"/>
    </source>
</evidence>
<dbReference type="Proteomes" id="UP000034837">
    <property type="component" value="Unassembled WGS sequence"/>
</dbReference>
<dbReference type="NCBIfam" id="TIGR00061">
    <property type="entry name" value="L21"/>
    <property type="match status" value="1"/>
</dbReference>
<gene>
    <name evidence="6" type="ORF">UV20_C0037G0011</name>
</gene>
<evidence type="ECO:0000313" key="6">
    <source>
        <dbReference type="EMBL" id="KKS54257.1"/>
    </source>
</evidence>
<keyword evidence="3 5" id="KW-0687">Ribonucleoprotein</keyword>
<dbReference type="HAMAP" id="MF_01363">
    <property type="entry name" value="Ribosomal_bL21"/>
    <property type="match status" value="1"/>
</dbReference>
<accession>A0A0G1A002</accession>
<dbReference type="SUPFAM" id="SSF141091">
    <property type="entry name" value="L21p-like"/>
    <property type="match status" value="1"/>
</dbReference>
<dbReference type="GO" id="GO:0019843">
    <property type="term" value="F:rRNA binding"/>
    <property type="evidence" value="ECO:0007669"/>
    <property type="project" value="UniProtKB-KW"/>
</dbReference>
<dbReference type="GO" id="GO:0003735">
    <property type="term" value="F:structural constituent of ribosome"/>
    <property type="evidence" value="ECO:0007669"/>
    <property type="project" value="InterPro"/>
</dbReference>
<dbReference type="AlphaFoldDB" id="A0A0G1A002"/>
<dbReference type="InterPro" id="IPR001787">
    <property type="entry name" value="Ribosomal_bL21"/>
</dbReference>
<sequence>MDFAIIQTYGKQYTVAEGDVIKLSVRMEENSKTMNFDEVLLVHKDGKTVVGKPFISNASVAGEVVDQGRDRKIIIFKYKPKKRYRVTRGHR</sequence>
<protein>
    <recommendedName>
        <fullName evidence="4 5">50S ribosomal protein L21</fullName>
    </recommendedName>
</protein>
<name>A0A0G1A002_9BACT</name>
<dbReference type="PANTHER" id="PTHR21349:SF0">
    <property type="entry name" value="LARGE RIBOSOMAL SUBUNIT PROTEIN BL21M"/>
    <property type="match status" value="1"/>
</dbReference>
<dbReference type="PANTHER" id="PTHR21349">
    <property type="entry name" value="50S RIBOSOMAL PROTEIN L21"/>
    <property type="match status" value="1"/>
</dbReference>
<dbReference type="Pfam" id="PF00829">
    <property type="entry name" value="Ribosomal_L21p"/>
    <property type="match status" value="1"/>
</dbReference>
<evidence type="ECO:0000313" key="7">
    <source>
        <dbReference type="Proteomes" id="UP000034837"/>
    </source>
</evidence>
<evidence type="ECO:0000256" key="3">
    <source>
        <dbReference type="ARBA" id="ARBA00023274"/>
    </source>
</evidence>
<keyword evidence="5" id="KW-0694">RNA-binding</keyword>
<evidence type="ECO:0000256" key="4">
    <source>
        <dbReference type="ARBA" id="ARBA00035483"/>
    </source>
</evidence>
<evidence type="ECO:0000256" key="1">
    <source>
        <dbReference type="ARBA" id="ARBA00008563"/>
    </source>
</evidence>
<organism evidence="6 7">
    <name type="scientific">Candidatus Magasanikbacteria bacterium GW2011_GWA2_42_32</name>
    <dbReference type="NCBI Taxonomy" id="1619039"/>
    <lineage>
        <taxon>Bacteria</taxon>
        <taxon>Candidatus Magasanikiibacteriota</taxon>
    </lineage>
</organism>